<dbReference type="Proteomes" id="UP001292094">
    <property type="component" value="Unassembled WGS sequence"/>
</dbReference>
<proteinExistence type="predicted"/>
<evidence type="ECO:0000256" key="1">
    <source>
        <dbReference type="SAM" id="MobiDB-lite"/>
    </source>
</evidence>
<protein>
    <submittedName>
        <fullName evidence="2">Uncharacterized protein</fullName>
    </submittedName>
</protein>
<feature type="region of interest" description="Disordered" evidence="1">
    <location>
        <begin position="1"/>
        <end position="80"/>
    </location>
</feature>
<feature type="compositionally biased region" description="Pro residues" evidence="1">
    <location>
        <begin position="36"/>
        <end position="51"/>
    </location>
</feature>
<dbReference type="AlphaFoldDB" id="A0AAE1UE07"/>
<organism evidence="2 3">
    <name type="scientific">Petrolisthes manimaculis</name>
    <dbReference type="NCBI Taxonomy" id="1843537"/>
    <lineage>
        <taxon>Eukaryota</taxon>
        <taxon>Metazoa</taxon>
        <taxon>Ecdysozoa</taxon>
        <taxon>Arthropoda</taxon>
        <taxon>Crustacea</taxon>
        <taxon>Multicrustacea</taxon>
        <taxon>Malacostraca</taxon>
        <taxon>Eumalacostraca</taxon>
        <taxon>Eucarida</taxon>
        <taxon>Decapoda</taxon>
        <taxon>Pleocyemata</taxon>
        <taxon>Anomura</taxon>
        <taxon>Galatheoidea</taxon>
        <taxon>Porcellanidae</taxon>
        <taxon>Petrolisthes</taxon>
    </lineage>
</organism>
<keyword evidence="3" id="KW-1185">Reference proteome</keyword>
<sequence length="80" mass="8730">MHNKARTVPQMRTQAGRQAPRERKEAESASLTLHGRPPPPNPVTPLRPLPPDATNNLIGRPINHHQPIKCDPPAAAQING</sequence>
<reference evidence="2" key="1">
    <citation type="submission" date="2023-11" db="EMBL/GenBank/DDBJ databases">
        <title>Genome assemblies of two species of porcelain crab, Petrolisthes cinctipes and Petrolisthes manimaculis (Anomura: Porcellanidae).</title>
        <authorList>
            <person name="Angst P."/>
        </authorList>
    </citation>
    <scope>NUCLEOTIDE SEQUENCE</scope>
    <source>
        <strain evidence="2">PB745_02</strain>
        <tissue evidence="2">Gill</tissue>
    </source>
</reference>
<evidence type="ECO:0000313" key="2">
    <source>
        <dbReference type="EMBL" id="KAK4317061.1"/>
    </source>
</evidence>
<comment type="caution">
    <text evidence="2">The sequence shown here is derived from an EMBL/GenBank/DDBJ whole genome shotgun (WGS) entry which is preliminary data.</text>
</comment>
<dbReference type="EMBL" id="JAWZYT010000957">
    <property type="protein sequence ID" value="KAK4317061.1"/>
    <property type="molecule type" value="Genomic_DNA"/>
</dbReference>
<accession>A0AAE1UE07</accession>
<gene>
    <name evidence="2" type="ORF">Pmani_011833</name>
</gene>
<name>A0AAE1UE07_9EUCA</name>
<evidence type="ECO:0000313" key="3">
    <source>
        <dbReference type="Proteomes" id="UP001292094"/>
    </source>
</evidence>